<evidence type="ECO:0000313" key="11">
    <source>
        <dbReference type="Proteomes" id="UP000051638"/>
    </source>
</evidence>
<organism evidence="10 11">
    <name type="scientific">Loigolactobacillus rennini DSM 20253</name>
    <dbReference type="NCBI Taxonomy" id="1423796"/>
    <lineage>
        <taxon>Bacteria</taxon>
        <taxon>Bacillati</taxon>
        <taxon>Bacillota</taxon>
        <taxon>Bacilli</taxon>
        <taxon>Lactobacillales</taxon>
        <taxon>Lactobacillaceae</taxon>
        <taxon>Loigolactobacillus</taxon>
    </lineage>
</organism>
<evidence type="ECO:0000256" key="7">
    <source>
        <dbReference type="SAM" id="Phobius"/>
    </source>
</evidence>
<feature type="transmembrane region" description="Helical" evidence="7">
    <location>
        <begin position="280"/>
        <end position="306"/>
    </location>
</feature>
<proteinExistence type="inferred from homology"/>
<dbReference type="EMBL" id="AYYI01000064">
    <property type="protein sequence ID" value="KRM95662.1"/>
    <property type="molecule type" value="Genomic_DNA"/>
</dbReference>
<comment type="subcellular location">
    <subcellularLocation>
        <location evidence="1">Cell membrane</location>
        <topology evidence="1">Multi-pass membrane protein</topology>
    </subcellularLocation>
</comment>
<comment type="similarity">
    <text evidence="6">Belongs to the ABC-4 integral membrane protein family.</text>
</comment>
<dbReference type="InterPro" id="IPR050250">
    <property type="entry name" value="Macrolide_Exporter_MacB"/>
</dbReference>
<feature type="transmembrane region" description="Helical" evidence="7">
    <location>
        <begin position="367"/>
        <end position="389"/>
    </location>
</feature>
<protein>
    <submittedName>
        <fullName evidence="10">As-48h</fullName>
    </submittedName>
</protein>
<accession>A0A0R2CV91</accession>
<dbReference type="PATRIC" id="fig|1423796.3.peg.2091"/>
<dbReference type="OrthoDB" id="9770036at2"/>
<keyword evidence="3 7" id="KW-0812">Transmembrane</keyword>
<evidence type="ECO:0000256" key="2">
    <source>
        <dbReference type="ARBA" id="ARBA00022475"/>
    </source>
</evidence>
<keyword evidence="4 7" id="KW-1133">Transmembrane helix</keyword>
<evidence type="ECO:0000259" key="9">
    <source>
        <dbReference type="Pfam" id="PF12704"/>
    </source>
</evidence>
<evidence type="ECO:0000256" key="6">
    <source>
        <dbReference type="ARBA" id="ARBA00038076"/>
    </source>
</evidence>
<dbReference type="PANTHER" id="PTHR30572:SF4">
    <property type="entry name" value="ABC TRANSPORTER PERMEASE YTRF"/>
    <property type="match status" value="1"/>
</dbReference>
<evidence type="ECO:0000256" key="4">
    <source>
        <dbReference type="ARBA" id="ARBA00022989"/>
    </source>
</evidence>
<evidence type="ECO:0000313" key="10">
    <source>
        <dbReference type="EMBL" id="KRM95662.1"/>
    </source>
</evidence>
<name>A0A0R2CV91_9LACO</name>
<keyword evidence="5 7" id="KW-0472">Membrane</keyword>
<dbReference type="RefSeq" id="WP_057874401.1">
    <property type="nucleotide sequence ID" value="NZ_AYYI01000064.1"/>
</dbReference>
<keyword evidence="2" id="KW-1003">Cell membrane</keyword>
<comment type="caution">
    <text evidence="10">The sequence shown here is derived from an EMBL/GenBank/DDBJ whole genome shotgun (WGS) entry which is preliminary data.</text>
</comment>
<dbReference type="GO" id="GO:0005886">
    <property type="term" value="C:plasma membrane"/>
    <property type="evidence" value="ECO:0007669"/>
    <property type="project" value="UniProtKB-SubCell"/>
</dbReference>
<dbReference type="Pfam" id="PF12704">
    <property type="entry name" value="MacB_PCD"/>
    <property type="match status" value="1"/>
</dbReference>
<evidence type="ECO:0000256" key="1">
    <source>
        <dbReference type="ARBA" id="ARBA00004651"/>
    </source>
</evidence>
<feature type="domain" description="ABC3 transporter permease C-terminal" evidence="8">
    <location>
        <begin position="285"/>
        <end position="398"/>
    </location>
</feature>
<dbReference type="InterPro" id="IPR003838">
    <property type="entry name" value="ABC3_permease_C"/>
</dbReference>
<evidence type="ECO:0000256" key="3">
    <source>
        <dbReference type="ARBA" id="ARBA00022692"/>
    </source>
</evidence>
<evidence type="ECO:0000259" key="8">
    <source>
        <dbReference type="Pfam" id="PF02687"/>
    </source>
</evidence>
<dbReference type="STRING" id="1423796.FC24_GL002062"/>
<sequence length="404" mass="43609">MRFTEIWTTALRAILKNKRRSILTMLGIIIGIAAVVTILAIGDGFSNWVTKSITANKSGKIETQIVFLPDGTANTNSDPFSQRDLSLIEQLPGVTKVKQSSSEGDYKQLNLPVKNKTKSVLVHFTKGKSSPVVAGRRLMPSDNQTGNQVAVIDVSLAKSLFGSTTNALHHGVEVDDHLYEIVGIRSRVTDSVNFSDAMSSEMPANITLPKRVHQRYVQNERSGDVLTLILTKGTKASKLSKKAIRILETQGSMRNQGDYQSSDPTTQADVFGKILNAITYFVSAVAGTSLFIAGIGVMNMMYISVAERTMEIGIRRAMGARQQDIRMQFLLESATLTILGGLIGYGLGVLLALGISALPVMPFHASFSLGGFLLAFGVSTAVGLIFGVMPANAASRKDLIDIIR</sequence>
<dbReference type="AlphaFoldDB" id="A0A0R2CV91"/>
<dbReference type="Proteomes" id="UP000051638">
    <property type="component" value="Unassembled WGS sequence"/>
</dbReference>
<reference evidence="10 11" key="1">
    <citation type="journal article" date="2015" name="Genome Announc.">
        <title>Expanding the biotechnology potential of lactobacilli through comparative genomics of 213 strains and associated genera.</title>
        <authorList>
            <person name="Sun Z."/>
            <person name="Harris H.M."/>
            <person name="McCann A."/>
            <person name="Guo C."/>
            <person name="Argimon S."/>
            <person name="Zhang W."/>
            <person name="Yang X."/>
            <person name="Jeffery I.B."/>
            <person name="Cooney J.C."/>
            <person name="Kagawa T.F."/>
            <person name="Liu W."/>
            <person name="Song Y."/>
            <person name="Salvetti E."/>
            <person name="Wrobel A."/>
            <person name="Rasinkangas P."/>
            <person name="Parkhill J."/>
            <person name="Rea M.C."/>
            <person name="O'Sullivan O."/>
            <person name="Ritari J."/>
            <person name="Douillard F.P."/>
            <person name="Paul Ross R."/>
            <person name="Yang R."/>
            <person name="Briner A.E."/>
            <person name="Felis G.E."/>
            <person name="de Vos W.M."/>
            <person name="Barrangou R."/>
            <person name="Klaenhammer T.R."/>
            <person name="Caufield P.W."/>
            <person name="Cui Y."/>
            <person name="Zhang H."/>
            <person name="O'Toole P.W."/>
        </authorList>
    </citation>
    <scope>NUCLEOTIDE SEQUENCE [LARGE SCALE GENOMIC DNA]</scope>
    <source>
        <strain evidence="10 11">DSM 20253</strain>
    </source>
</reference>
<dbReference type="InterPro" id="IPR025857">
    <property type="entry name" value="MacB_PCD"/>
</dbReference>
<dbReference type="PANTHER" id="PTHR30572">
    <property type="entry name" value="MEMBRANE COMPONENT OF TRANSPORTER-RELATED"/>
    <property type="match status" value="1"/>
</dbReference>
<feature type="domain" description="MacB-like periplasmic core" evidence="9">
    <location>
        <begin position="21"/>
        <end position="240"/>
    </location>
</feature>
<dbReference type="Pfam" id="PF02687">
    <property type="entry name" value="FtsX"/>
    <property type="match status" value="1"/>
</dbReference>
<keyword evidence="11" id="KW-1185">Reference proteome</keyword>
<feature type="transmembrane region" description="Helical" evidence="7">
    <location>
        <begin position="21"/>
        <end position="42"/>
    </location>
</feature>
<evidence type="ECO:0000256" key="5">
    <source>
        <dbReference type="ARBA" id="ARBA00023136"/>
    </source>
</evidence>
<feature type="transmembrane region" description="Helical" evidence="7">
    <location>
        <begin position="327"/>
        <end position="355"/>
    </location>
</feature>
<gene>
    <name evidence="10" type="ORF">FC24_GL002062</name>
</gene>
<dbReference type="GO" id="GO:0022857">
    <property type="term" value="F:transmembrane transporter activity"/>
    <property type="evidence" value="ECO:0007669"/>
    <property type="project" value="TreeGrafter"/>
</dbReference>